<dbReference type="RefSeq" id="XP_001644210.1">
    <property type="nucleotide sequence ID" value="XM_001644160.1"/>
</dbReference>
<dbReference type="InParanoid" id="A7TN46"/>
<reference evidence="2 3" key="1">
    <citation type="journal article" date="2007" name="Proc. Natl. Acad. Sci. U.S.A.">
        <title>Independent sorting-out of thousands of duplicated gene pairs in two yeast species descended from a whole-genome duplication.</title>
        <authorList>
            <person name="Scannell D.R."/>
            <person name="Frank A.C."/>
            <person name="Conant G.C."/>
            <person name="Byrne K.P."/>
            <person name="Woolfit M."/>
            <person name="Wolfe K.H."/>
        </authorList>
    </citation>
    <scope>NUCLEOTIDE SEQUENCE [LARGE SCALE GENOMIC DNA]</scope>
    <source>
        <strain evidence="3">ATCC 22028 / DSM 70294 / BCRC 21397 / CBS 2163 / NBRC 10782 / NRRL Y-8283 / UCD 57-17</strain>
    </source>
</reference>
<dbReference type="KEGG" id="vpo:Kpol_1059p43"/>
<evidence type="ECO:0000313" key="2">
    <source>
        <dbReference type="EMBL" id="EDO16352.1"/>
    </source>
</evidence>
<name>A7TN46_VANPO</name>
<feature type="region of interest" description="Disordered" evidence="1">
    <location>
        <begin position="1"/>
        <end position="56"/>
    </location>
</feature>
<organism evidence="3">
    <name type="scientific">Vanderwaltozyma polyspora (strain ATCC 22028 / DSM 70294 / BCRC 21397 / CBS 2163 / NBRC 10782 / NRRL Y-8283 / UCD 57-17)</name>
    <name type="common">Kluyveromyces polysporus</name>
    <dbReference type="NCBI Taxonomy" id="436907"/>
    <lineage>
        <taxon>Eukaryota</taxon>
        <taxon>Fungi</taxon>
        <taxon>Dikarya</taxon>
        <taxon>Ascomycota</taxon>
        <taxon>Saccharomycotina</taxon>
        <taxon>Saccharomycetes</taxon>
        <taxon>Saccharomycetales</taxon>
        <taxon>Saccharomycetaceae</taxon>
        <taxon>Vanderwaltozyma</taxon>
    </lineage>
</organism>
<dbReference type="OrthoDB" id="3344688at2759"/>
<dbReference type="HOGENOM" id="CLU_1338434_0_0_1"/>
<dbReference type="AlphaFoldDB" id="A7TN46"/>
<feature type="compositionally biased region" description="Low complexity" evidence="1">
    <location>
        <begin position="13"/>
        <end position="28"/>
    </location>
</feature>
<feature type="compositionally biased region" description="Basic and acidic residues" evidence="1">
    <location>
        <begin position="1"/>
        <end position="10"/>
    </location>
</feature>
<sequence length="205" mass="23691">MESLSDERDYNITIDSDVTTTDLSTDLSGTDETEEDEPSSQEVEFTHENNESGQQEVELEKILDEVYEVPSQLRENRVDKIKEGKLLKKVLEKLKISNNIDINIFTDSKPSIQFLNKDYRSKKRDKFIDLKLAKLSEQVRENIIAIEKIPGVTNVADILTKPVTTIQFKKIIECLENKLNPEDILHITELEESKFKDKEKMLMIS</sequence>
<evidence type="ECO:0000256" key="1">
    <source>
        <dbReference type="SAM" id="MobiDB-lite"/>
    </source>
</evidence>
<proteinExistence type="predicted"/>
<gene>
    <name evidence="2" type="ORF">Kpol_1059p43</name>
</gene>
<feature type="compositionally biased region" description="Acidic residues" evidence="1">
    <location>
        <begin position="29"/>
        <end position="39"/>
    </location>
</feature>
<dbReference type="EMBL" id="DS480427">
    <property type="protein sequence ID" value="EDO16352.1"/>
    <property type="molecule type" value="Genomic_DNA"/>
</dbReference>
<dbReference type="Proteomes" id="UP000000267">
    <property type="component" value="Unassembled WGS sequence"/>
</dbReference>
<protein>
    <submittedName>
        <fullName evidence="2">Tkp4 protein</fullName>
    </submittedName>
</protein>
<keyword evidence="3" id="KW-1185">Reference proteome</keyword>
<accession>A7TN46</accession>
<evidence type="ECO:0000313" key="3">
    <source>
        <dbReference type="Proteomes" id="UP000000267"/>
    </source>
</evidence>
<dbReference type="GeneID" id="5544470"/>
<dbReference type="eggNOG" id="KOG0017">
    <property type="taxonomic scope" value="Eukaryota"/>
</dbReference>